<reference evidence="1" key="1">
    <citation type="submission" date="2022-08" db="EMBL/GenBank/DDBJ databases">
        <authorList>
            <person name="Li F."/>
        </authorList>
    </citation>
    <scope>NUCLEOTIDE SEQUENCE</scope>
    <source>
        <strain evidence="1">MQZ15Z-1</strain>
    </source>
</reference>
<proteinExistence type="predicted"/>
<gene>
    <name evidence="1" type="ORF">NVS89_14370</name>
</gene>
<dbReference type="SUPFAM" id="SSF75011">
    <property type="entry name" value="3-carboxy-cis,cis-mucoante lactonizing enzyme"/>
    <property type="match status" value="1"/>
</dbReference>
<dbReference type="InterPro" id="IPR013211">
    <property type="entry name" value="LVIVD"/>
</dbReference>
<keyword evidence="2" id="KW-1185">Reference proteome</keyword>
<dbReference type="AlphaFoldDB" id="A0A9X2PCR7"/>
<evidence type="ECO:0000313" key="2">
    <source>
        <dbReference type="Proteomes" id="UP001151088"/>
    </source>
</evidence>
<name>A0A9X2PCR7_9HYPH</name>
<sequence length="412" mass="45478">MLDHIKADDVKIDLISGMRLIAHDPLSGFGGVGEGMSLQRAPDGRRILWLAHEGPPKNFTGVDVTDPSRPRVIVQTDLPHNMVRSNSLETSGDLMAVAYQTATPGLQPAGIELFDISVPENPRSVSFFDCSGPYSRGVHQVWFVDGEFIHCAAGAADFTPRNQLDDQAYRIIDVRNPSRPVEAGRWWMPGTAEGDDAPAPERLAIDSGFRCHNTNVYPARPDRAYVGYIDGGFYVFDISDKSRPTVISSFNPNPPFPGFAHTLLPLFGRDLLVATHECVHDDGFDWPKLTWLIDARREDNLVPLGTLPMPSFEEYRHKGGRFGCHNVHENPPRDTALQSETLLFSTLFNGGLRVHDISDPLVPREVAAFVPGAPANARVPATQINEVYVDENGIVYCADRHAGGLYILELDF</sequence>
<comment type="caution">
    <text evidence="1">The sequence shown here is derived from an EMBL/GenBank/DDBJ whole genome shotgun (WGS) entry which is preliminary data.</text>
</comment>
<evidence type="ECO:0008006" key="3">
    <source>
        <dbReference type="Google" id="ProtNLM"/>
    </source>
</evidence>
<protein>
    <recommendedName>
        <fullName evidence="3">LVIVD repeat-containing protein</fullName>
    </recommendedName>
</protein>
<evidence type="ECO:0000313" key="1">
    <source>
        <dbReference type="EMBL" id="MCS0496286.1"/>
    </source>
</evidence>
<dbReference type="EMBL" id="JANTHZ010000006">
    <property type="protein sequence ID" value="MCS0496286.1"/>
    <property type="molecule type" value="Genomic_DNA"/>
</dbReference>
<dbReference type="RefSeq" id="WP_258733444.1">
    <property type="nucleotide sequence ID" value="NZ_JANTHZ010000006.1"/>
</dbReference>
<dbReference type="Pfam" id="PF08309">
    <property type="entry name" value="LVIVD"/>
    <property type="match status" value="2"/>
</dbReference>
<dbReference type="Proteomes" id="UP001151088">
    <property type="component" value="Unassembled WGS sequence"/>
</dbReference>
<organism evidence="1 2">
    <name type="scientific">Ancylobacter mangrovi</name>
    <dbReference type="NCBI Taxonomy" id="2972472"/>
    <lineage>
        <taxon>Bacteria</taxon>
        <taxon>Pseudomonadati</taxon>
        <taxon>Pseudomonadota</taxon>
        <taxon>Alphaproteobacteria</taxon>
        <taxon>Hyphomicrobiales</taxon>
        <taxon>Xanthobacteraceae</taxon>
        <taxon>Ancylobacter</taxon>
    </lineage>
</organism>
<accession>A0A9X2PCR7</accession>